<evidence type="ECO:0000313" key="1">
    <source>
        <dbReference type="EMBL" id="KAA0061616.1"/>
    </source>
</evidence>
<dbReference type="PANTHER" id="PTHR26312">
    <property type="entry name" value="TETRATRICOPEPTIDE REPEAT PROTEIN 5"/>
    <property type="match status" value="1"/>
</dbReference>
<dbReference type="SUPFAM" id="SSF52047">
    <property type="entry name" value="RNI-like"/>
    <property type="match status" value="1"/>
</dbReference>
<reference evidence="1 2" key="1">
    <citation type="submission" date="2019-08" db="EMBL/GenBank/DDBJ databases">
        <title>Draft genome sequences of two oriental melons (Cucumis melo L. var makuwa).</title>
        <authorList>
            <person name="Kwon S.-Y."/>
        </authorList>
    </citation>
    <scope>NUCLEOTIDE SEQUENCE [LARGE SCALE GENOMIC DNA]</scope>
    <source>
        <strain evidence="2">cv. SW 3</strain>
        <tissue evidence="1">Leaf</tissue>
    </source>
</reference>
<dbReference type="Gene3D" id="3.80.10.10">
    <property type="entry name" value="Ribonuclease Inhibitor"/>
    <property type="match status" value="1"/>
</dbReference>
<dbReference type="InterPro" id="IPR032675">
    <property type="entry name" value="LRR_dom_sf"/>
</dbReference>
<sequence>MLLRSPSTLILNPWKPHFKESSTETVILHQFPKSRLLTLSASSKLLPVPHMIGPGIKMKMMGLCCGVDDVGESSDCGAEMVGGFVDGKFNRDSCNGNGNGNGGDGGCFGSWDGDHTEEDMAEMHFQRMIKTNPKDSLLLSNYAQFLKEVRGDLIKAEEYCGRAMLARGNNGSVISMYAELIWSNHMDASRAESYHLQATKTSPDNSFVFAAYARFLWEVDKECLGIKDIAQEVTLPSLCTSLGSLSIQKCPGFGSASLSIVGKLCPQLQHVELIGLYGITDASMFPLLETCEGLVKVNLSGCINLTNETVSTLVRLHGGRIEVLNLDVAERSLMQVW</sequence>
<dbReference type="PANTHER" id="PTHR26312:SF227">
    <property type="entry name" value="TETRATRICOPEPTIDE REPEAT (TPR)-LIKE SUPERFAMILY PROTEIN"/>
    <property type="match status" value="1"/>
</dbReference>
<dbReference type="Proteomes" id="UP000321393">
    <property type="component" value="Unassembled WGS sequence"/>
</dbReference>
<comment type="caution">
    <text evidence="1">The sequence shown here is derived from an EMBL/GenBank/DDBJ whole genome shotgun (WGS) entry which is preliminary data.</text>
</comment>
<evidence type="ECO:0000313" key="2">
    <source>
        <dbReference type="Proteomes" id="UP000321393"/>
    </source>
</evidence>
<accession>A0A5A7V554</accession>
<proteinExistence type="predicted"/>
<dbReference type="SMART" id="SM00367">
    <property type="entry name" value="LRR_CC"/>
    <property type="match status" value="3"/>
</dbReference>
<gene>
    <name evidence="1" type="ORF">E6C27_scaffold41G001810</name>
</gene>
<dbReference type="OrthoDB" id="439046at2759"/>
<organism evidence="1 2">
    <name type="scientific">Cucumis melo var. makuwa</name>
    <name type="common">Oriental melon</name>
    <dbReference type="NCBI Taxonomy" id="1194695"/>
    <lineage>
        <taxon>Eukaryota</taxon>
        <taxon>Viridiplantae</taxon>
        <taxon>Streptophyta</taxon>
        <taxon>Embryophyta</taxon>
        <taxon>Tracheophyta</taxon>
        <taxon>Spermatophyta</taxon>
        <taxon>Magnoliopsida</taxon>
        <taxon>eudicotyledons</taxon>
        <taxon>Gunneridae</taxon>
        <taxon>Pentapetalae</taxon>
        <taxon>rosids</taxon>
        <taxon>fabids</taxon>
        <taxon>Cucurbitales</taxon>
        <taxon>Cucurbitaceae</taxon>
        <taxon>Benincaseae</taxon>
        <taxon>Cucumis</taxon>
    </lineage>
</organism>
<name>A0A5A7V554_CUCMM</name>
<dbReference type="AlphaFoldDB" id="A0A5A7V554"/>
<protein>
    <submittedName>
        <fullName evidence="1">EIN3-binding F-box protein 1</fullName>
    </submittedName>
</protein>
<dbReference type="Gene3D" id="1.25.40.10">
    <property type="entry name" value="Tetratricopeptide repeat domain"/>
    <property type="match status" value="1"/>
</dbReference>
<dbReference type="EMBL" id="SSTE01004780">
    <property type="protein sequence ID" value="KAA0061616.1"/>
    <property type="molecule type" value="Genomic_DNA"/>
</dbReference>
<dbReference type="InterPro" id="IPR006553">
    <property type="entry name" value="Leu-rich_rpt_Cys-con_subtyp"/>
</dbReference>
<dbReference type="SUPFAM" id="SSF48452">
    <property type="entry name" value="TPR-like"/>
    <property type="match status" value="1"/>
</dbReference>
<dbReference type="InterPro" id="IPR011990">
    <property type="entry name" value="TPR-like_helical_dom_sf"/>
</dbReference>